<evidence type="ECO:0000313" key="1">
    <source>
        <dbReference type="EMBL" id="TFK72422.1"/>
    </source>
</evidence>
<sequence>MACLNIPLEIRYKPENLYLAGIIPGPVEPHGDRTNHYIRPLIEDLAVSWHRGVKYSRTALYPTGRSTRSAIAACVCDLVAARKTAALANHGARFFCSVCKCYHEKKYSPKEKGRVDIENWVLHDDQVRRCKAEEYRKAKTSRARDEIFTQHGLRWSALWILPYWKPGIQLVVDPMHCILEGAVQFHIRQVLHLDWVTAEHKEKEAAAFYCEFSPIPSNDEGDWTDNEKNSLSDIHRWLCAPLRNFEEATLGNLQKRLAKGHVRALVHVVTDLVPDEPGAKPQKRERKDYADILVEWRKQFPLRNDAPTSKFATPALLEFIRRVIHETATPSWVSTVPQHFGAKTTGTLKASEWRTLAEIYLPIALVLFWSDQTRYPTPELQRHFKDVLDHTMALFIAIRLACLRTTNPARITAYEENMQQYVRDLQTLHPMAGLRTNLHMALHIPEFLRQFGPVHSWWTFPFERLIGILQRLPTNGTTGQEEATMLHTYLQAASLRRWVAQRDCPVAIQEIKSLFDRIYGTPTDINNDGKISSNEESPEHTSSHDRIPPHLNGLVPAGSKLRAHFRHQGINYSRASTHLGNSLIEYHLDEGGAIVPGSIQHIYTDKNNHTVFLVRQQELAPAHTPNPFSPYSRFPAKIYSTSLSPSLKRVEPKHIFCHYARFDIDENHCVILSLHKVQCMTHTARLLGNHSPMSAL</sequence>
<proteinExistence type="predicted"/>
<dbReference type="Proteomes" id="UP000308600">
    <property type="component" value="Unassembled WGS sequence"/>
</dbReference>
<accession>A0ACD3B3F7</accession>
<keyword evidence="2" id="KW-1185">Reference proteome</keyword>
<organism evidence="1 2">
    <name type="scientific">Pluteus cervinus</name>
    <dbReference type="NCBI Taxonomy" id="181527"/>
    <lineage>
        <taxon>Eukaryota</taxon>
        <taxon>Fungi</taxon>
        <taxon>Dikarya</taxon>
        <taxon>Basidiomycota</taxon>
        <taxon>Agaricomycotina</taxon>
        <taxon>Agaricomycetes</taxon>
        <taxon>Agaricomycetidae</taxon>
        <taxon>Agaricales</taxon>
        <taxon>Pluteineae</taxon>
        <taxon>Pluteaceae</taxon>
        <taxon>Pluteus</taxon>
    </lineage>
</organism>
<protein>
    <submittedName>
        <fullName evidence="1">Uncharacterized protein</fullName>
    </submittedName>
</protein>
<dbReference type="EMBL" id="ML208285">
    <property type="protein sequence ID" value="TFK72422.1"/>
    <property type="molecule type" value="Genomic_DNA"/>
</dbReference>
<gene>
    <name evidence="1" type="ORF">BDN72DRAFT_869515</name>
</gene>
<reference evidence="1 2" key="1">
    <citation type="journal article" date="2019" name="Nat. Ecol. Evol.">
        <title>Megaphylogeny resolves global patterns of mushroom evolution.</title>
        <authorList>
            <person name="Varga T."/>
            <person name="Krizsan K."/>
            <person name="Foldi C."/>
            <person name="Dima B."/>
            <person name="Sanchez-Garcia M."/>
            <person name="Sanchez-Ramirez S."/>
            <person name="Szollosi G.J."/>
            <person name="Szarkandi J.G."/>
            <person name="Papp V."/>
            <person name="Albert L."/>
            <person name="Andreopoulos W."/>
            <person name="Angelini C."/>
            <person name="Antonin V."/>
            <person name="Barry K.W."/>
            <person name="Bougher N.L."/>
            <person name="Buchanan P."/>
            <person name="Buyck B."/>
            <person name="Bense V."/>
            <person name="Catcheside P."/>
            <person name="Chovatia M."/>
            <person name="Cooper J."/>
            <person name="Damon W."/>
            <person name="Desjardin D."/>
            <person name="Finy P."/>
            <person name="Geml J."/>
            <person name="Haridas S."/>
            <person name="Hughes K."/>
            <person name="Justo A."/>
            <person name="Karasinski D."/>
            <person name="Kautmanova I."/>
            <person name="Kiss B."/>
            <person name="Kocsube S."/>
            <person name="Kotiranta H."/>
            <person name="LaButti K.M."/>
            <person name="Lechner B.E."/>
            <person name="Liimatainen K."/>
            <person name="Lipzen A."/>
            <person name="Lukacs Z."/>
            <person name="Mihaltcheva S."/>
            <person name="Morgado L.N."/>
            <person name="Niskanen T."/>
            <person name="Noordeloos M.E."/>
            <person name="Ohm R.A."/>
            <person name="Ortiz-Santana B."/>
            <person name="Ovrebo C."/>
            <person name="Racz N."/>
            <person name="Riley R."/>
            <person name="Savchenko A."/>
            <person name="Shiryaev A."/>
            <person name="Soop K."/>
            <person name="Spirin V."/>
            <person name="Szebenyi C."/>
            <person name="Tomsovsky M."/>
            <person name="Tulloss R.E."/>
            <person name="Uehling J."/>
            <person name="Grigoriev I.V."/>
            <person name="Vagvolgyi C."/>
            <person name="Papp T."/>
            <person name="Martin F.M."/>
            <person name="Miettinen O."/>
            <person name="Hibbett D.S."/>
            <person name="Nagy L.G."/>
        </authorList>
    </citation>
    <scope>NUCLEOTIDE SEQUENCE [LARGE SCALE GENOMIC DNA]</scope>
    <source>
        <strain evidence="1 2">NL-1719</strain>
    </source>
</reference>
<name>A0ACD3B3F7_9AGAR</name>
<evidence type="ECO:0000313" key="2">
    <source>
        <dbReference type="Proteomes" id="UP000308600"/>
    </source>
</evidence>